<keyword evidence="2" id="KW-1185">Reference proteome</keyword>
<evidence type="ECO:0000313" key="2">
    <source>
        <dbReference type="Proteomes" id="UP000324222"/>
    </source>
</evidence>
<name>A0A5B7G462_PORTR</name>
<dbReference type="AlphaFoldDB" id="A0A5B7G462"/>
<accession>A0A5B7G462</accession>
<reference evidence="1 2" key="1">
    <citation type="submission" date="2019-05" db="EMBL/GenBank/DDBJ databases">
        <title>Another draft genome of Portunus trituberculatus and its Hox gene families provides insights of decapod evolution.</title>
        <authorList>
            <person name="Jeong J.-H."/>
            <person name="Song I."/>
            <person name="Kim S."/>
            <person name="Choi T."/>
            <person name="Kim D."/>
            <person name="Ryu S."/>
            <person name="Kim W."/>
        </authorList>
    </citation>
    <scope>NUCLEOTIDE SEQUENCE [LARGE SCALE GENOMIC DNA]</scope>
    <source>
        <tissue evidence="1">Muscle</tissue>
    </source>
</reference>
<proteinExistence type="predicted"/>
<protein>
    <submittedName>
        <fullName evidence="1">Uncharacterized protein</fullName>
    </submittedName>
</protein>
<comment type="caution">
    <text evidence="1">The sequence shown here is derived from an EMBL/GenBank/DDBJ whole genome shotgun (WGS) entry which is preliminary data.</text>
</comment>
<dbReference type="EMBL" id="VSRR010010800">
    <property type="protein sequence ID" value="MPC52339.1"/>
    <property type="molecule type" value="Genomic_DNA"/>
</dbReference>
<organism evidence="1 2">
    <name type="scientific">Portunus trituberculatus</name>
    <name type="common">Swimming crab</name>
    <name type="synonym">Neptunus trituberculatus</name>
    <dbReference type="NCBI Taxonomy" id="210409"/>
    <lineage>
        <taxon>Eukaryota</taxon>
        <taxon>Metazoa</taxon>
        <taxon>Ecdysozoa</taxon>
        <taxon>Arthropoda</taxon>
        <taxon>Crustacea</taxon>
        <taxon>Multicrustacea</taxon>
        <taxon>Malacostraca</taxon>
        <taxon>Eumalacostraca</taxon>
        <taxon>Eucarida</taxon>
        <taxon>Decapoda</taxon>
        <taxon>Pleocyemata</taxon>
        <taxon>Brachyura</taxon>
        <taxon>Eubrachyura</taxon>
        <taxon>Portunoidea</taxon>
        <taxon>Portunidae</taxon>
        <taxon>Portuninae</taxon>
        <taxon>Portunus</taxon>
    </lineage>
</organism>
<evidence type="ECO:0000313" key="1">
    <source>
        <dbReference type="EMBL" id="MPC52339.1"/>
    </source>
</evidence>
<sequence>MQCDTVVSAHQAKVTTERGQVGGGGKRRMAWKEVAGKDGNLADSVCVNTKQRNENLQLASNKMWMATSTSHKTDVVTLRCTLERSVTFPNASVNLQFAECCTQQMHKCGWDCVG</sequence>
<gene>
    <name evidence="1" type="ORF">E2C01_046204</name>
</gene>
<dbReference type="Proteomes" id="UP000324222">
    <property type="component" value="Unassembled WGS sequence"/>
</dbReference>